<evidence type="ECO:0000256" key="1">
    <source>
        <dbReference type="SAM" id="MobiDB-lite"/>
    </source>
</evidence>
<feature type="compositionally biased region" description="Basic and acidic residues" evidence="1">
    <location>
        <begin position="199"/>
        <end position="236"/>
    </location>
</feature>
<name>A0A834JTK4_VESPE</name>
<evidence type="ECO:0000313" key="2">
    <source>
        <dbReference type="EMBL" id="KAF7394176.1"/>
    </source>
</evidence>
<evidence type="ECO:0000313" key="3">
    <source>
        <dbReference type="Proteomes" id="UP000600918"/>
    </source>
</evidence>
<reference evidence="2" key="1">
    <citation type="journal article" date="2020" name="G3 (Bethesda)">
        <title>High-Quality Assemblies for Three Invasive Social Wasps from the &lt;i&gt;Vespula&lt;/i&gt; Genus.</title>
        <authorList>
            <person name="Harrop T.W.R."/>
            <person name="Guhlin J."/>
            <person name="McLaughlin G.M."/>
            <person name="Permina E."/>
            <person name="Stockwell P."/>
            <person name="Gilligan J."/>
            <person name="Le Lec M.F."/>
            <person name="Gruber M.A.M."/>
            <person name="Quinn O."/>
            <person name="Lovegrove M."/>
            <person name="Duncan E.J."/>
            <person name="Remnant E.J."/>
            <person name="Van Eeckhoven J."/>
            <person name="Graham B."/>
            <person name="Knapp R.A."/>
            <person name="Langford K.W."/>
            <person name="Kronenberg Z."/>
            <person name="Press M.O."/>
            <person name="Eacker S.M."/>
            <person name="Wilson-Rankin E.E."/>
            <person name="Purcell J."/>
            <person name="Lester P.J."/>
            <person name="Dearden P.K."/>
        </authorList>
    </citation>
    <scope>NUCLEOTIDE SEQUENCE</scope>
    <source>
        <strain evidence="2">Volc-1</strain>
    </source>
</reference>
<proteinExistence type="predicted"/>
<feature type="compositionally biased region" description="Basic residues" evidence="1">
    <location>
        <begin position="173"/>
        <end position="182"/>
    </location>
</feature>
<accession>A0A834JTK4</accession>
<feature type="region of interest" description="Disordered" evidence="1">
    <location>
        <begin position="136"/>
        <end position="248"/>
    </location>
</feature>
<feature type="compositionally biased region" description="Basic and acidic residues" evidence="1">
    <location>
        <begin position="138"/>
        <end position="151"/>
    </location>
</feature>
<dbReference type="EMBL" id="JACSDY010000021">
    <property type="protein sequence ID" value="KAF7394176.1"/>
    <property type="molecule type" value="Genomic_DNA"/>
</dbReference>
<protein>
    <submittedName>
        <fullName evidence="2">Uncharacterized protein</fullName>
    </submittedName>
</protein>
<gene>
    <name evidence="2" type="ORF">H0235_016771</name>
</gene>
<dbReference type="AlphaFoldDB" id="A0A834JTK4"/>
<sequence>MLLIYPELERANEAVNRITKGRPTLSVLFPWTSSLPATSLQHAKVAREPPSAPSDRIGSLNFKISNRVNADIRDGELLLSKRASAFYRDFRKTKGGEVRRLGPPVASSGELFANRYEGSRVDVSSRWGIRVRRRCTTARRDQEEEKAKRQEEDEGARKRKGGRGAGPRSTLTCRRRGRRRRRVGGETELGPREVTGQGAREERRSLPWEGRKAAKERARGGEKEPREDKSESESRARVRLACRVSRTG</sequence>
<keyword evidence="3" id="KW-1185">Reference proteome</keyword>
<comment type="caution">
    <text evidence="2">The sequence shown here is derived from an EMBL/GenBank/DDBJ whole genome shotgun (WGS) entry which is preliminary data.</text>
</comment>
<organism evidence="2 3">
    <name type="scientific">Vespula pensylvanica</name>
    <name type="common">Western yellow jacket</name>
    <name type="synonym">Wasp</name>
    <dbReference type="NCBI Taxonomy" id="30213"/>
    <lineage>
        <taxon>Eukaryota</taxon>
        <taxon>Metazoa</taxon>
        <taxon>Ecdysozoa</taxon>
        <taxon>Arthropoda</taxon>
        <taxon>Hexapoda</taxon>
        <taxon>Insecta</taxon>
        <taxon>Pterygota</taxon>
        <taxon>Neoptera</taxon>
        <taxon>Endopterygota</taxon>
        <taxon>Hymenoptera</taxon>
        <taxon>Apocrita</taxon>
        <taxon>Aculeata</taxon>
        <taxon>Vespoidea</taxon>
        <taxon>Vespidae</taxon>
        <taxon>Vespinae</taxon>
        <taxon>Vespula</taxon>
    </lineage>
</organism>
<dbReference type="Proteomes" id="UP000600918">
    <property type="component" value="Unassembled WGS sequence"/>
</dbReference>